<dbReference type="AlphaFoldDB" id="A0A2B7WJJ9"/>
<evidence type="ECO:0000313" key="2">
    <source>
        <dbReference type="EMBL" id="PGG96802.1"/>
    </source>
</evidence>
<feature type="compositionally biased region" description="Basic and acidic residues" evidence="1">
    <location>
        <begin position="337"/>
        <end position="346"/>
    </location>
</feature>
<dbReference type="Proteomes" id="UP000223968">
    <property type="component" value="Unassembled WGS sequence"/>
</dbReference>
<organism evidence="2 3">
    <name type="scientific">Helicocarpus griseus UAMH5409</name>
    <dbReference type="NCBI Taxonomy" id="1447875"/>
    <lineage>
        <taxon>Eukaryota</taxon>
        <taxon>Fungi</taxon>
        <taxon>Dikarya</taxon>
        <taxon>Ascomycota</taxon>
        <taxon>Pezizomycotina</taxon>
        <taxon>Eurotiomycetes</taxon>
        <taxon>Eurotiomycetidae</taxon>
        <taxon>Onygenales</taxon>
        <taxon>Ajellomycetaceae</taxon>
        <taxon>Helicocarpus</taxon>
    </lineage>
</organism>
<reference evidence="2 3" key="1">
    <citation type="submission" date="2017-10" db="EMBL/GenBank/DDBJ databases">
        <title>Comparative genomics in systemic dimorphic fungi from Ajellomycetaceae.</title>
        <authorList>
            <person name="Munoz J.F."/>
            <person name="Mcewen J.G."/>
            <person name="Clay O.K."/>
            <person name="Cuomo C.A."/>
        </authorList>
    </citation>
    <scope>NUCLEOTIDE SEQUENCE [LARGE SCALE GENOMIC DNA]</scope>
    <source>
        <strain evidence="2 3">UAMH5409</strain>
    </source>
</reference>
<feature type="region of interest" description="Disordered" evidence="1">
    <location>
        <begin position="312"/>
        <end position="397"/>
    </location>
</feature>
<accession>A0A2B7WJJ9</accession>
<name>A0A2B7WJJ9_9EURO</name>
<evidence type="ECO:0000313" key="3">
    <source>
        <dbReference type="Proteomes" id="UP000223968"/>
    </source>
</evidence>
<feature type="region of interest" description="Disordered" evidence="1">
    <location>
        <begin position="253"/>
        <end position="279"/>
    </location>
</feature>
<dbReference type="EMBL" id="PDNB01000267">
    <property type="protein sequence ID" value="PGG96802.1"/>
    <property type="molecule type" value="Genomic_DNA"/>
</dbReference>
<gene>
    <name evidence="2" type="ORF">AJ79_09447</name>
</gene>
<comment type="caution">
    <text evidence="2">The sequence shown here is derived from an EMBL/GenBank/DDBJ whole genome shotgun (WGS) entry which is preliminary data.</text>
</comment>
<protein>
    <submittedName>
        <fullName evidence="2">Uncharacterized protein</fullName>
    </submittedName>
</protein>
<sequence>MPATTFASGYRKIISKDCCHIGCTCSKVVSPPTEGTRSECGMGFVSPSNSITIAAAVAAEVEAGTSLRLNPPAVKYAPPREQRNRDDSHTIDPKLFAESHCPTGIGYSVEPDINIPVCPIDENANSSFDNTKLSTPSGLFSKNGSHFNSSEASGSEPLTFVQTPSSLEHANVGVCRKVGSTFDTQTPISFVPFQFHSTISNSESKGTPCQYYSFDLFPLKEGENTPCPAPRGETSIDEDSLLAGWDTGSISDFQSIPDISPSLTPIRQPNFRQGSPLTLPEIDDFDELVDSSDFTPGPPGPCQQAYIVRMDKRQRSGSPPERETPEPPRKRQSLSVRKYDLRRLPGRESVTPQDGAGIATQEKQSVQDMCMPMGIDDQHEDETEVSNPRKTLFSPKR</sequence>
<feature type="compositionally biased region" description="Polar residues" evidence="1">
    <location>
        <begin position="261"/>
        <end position="276"/>
    </location>
</feature>
<proteinExistence type="predicted"/>
<keyword evidence="3" id="KW-1185">Reference proteome</keyword>
<evidence type="ECO:0000256" key="1">
    <source>
        <dbReference type="SAM" id="MobiDB-lite"/>
    </source>
</evidence>
<feature type="compositionally biased region" description="Basic and acidic residues" evidence="1">
    <location>
        <begin position="312"/>
        <end position="329"/>
    </location>
</feature>